<dbReference type="STRING" id="418495.SAMN05216215_10543"/>
<evidence type="ECO:0000313" key="8">
    <source>
        <dbReference type="EMBL" id="SDZ24629.1"/>
    </source>
</evidence>
<dbReference type="GO" id="GO:0008270">
    <property type="term" value="F:zinc ion binding"/>
    <property type="evidence" value="ECO:0007669"/>
    <property type="project" value="InterPro"/>
</dbReference>
<dbReference type="Pfam" id="PF02031">
    <property type="entry name" value="Peptidase_M7"/>
    <property type="match status" value="1"/>
</dbReference>
<gene>
    <name evidence="8" type="ORF">SAMN05216215_10543</name>
</gene>
<evidence type="ECO:0000256" key="2">
    <source>
        <dbReference type="ARBA" id="ARBA00006571"/>
    </source>
</evidence>
<name>A0A1H3RI67_9PSEU</name>
<dbReference type="Gene3D" id="3.40.390.10">
    <property type="entry name" value="Collagenase (Catalytic Domain)"/>
    <property type="match status" value="1"/>
</dbReference>
<dbReference type="GO" id="GO:0006508">
    <property type="term" value="P:proteolysis"/>
    <property type="evidence" value="ECO:0007669"/>
    <property type="project" value="InterPro"/>
</dbReference>
<sequence>MNLPRTIRPVVGLLIAFLVALVVPAAAGAAVPENVRVVTYDASQAAEFRDAVDAGAQVWNENVQNVRLEPASGGAADVVVLADDGWPRAEVIGLGKGRVWMGRQAVNEGHDTIRIAAHELGHILGLPDDRTGLCEDLMSGASAGPDCDNPKPNPDEIAEVERNFAGGVLIAPQVFREDVLATR</sequence>
<proteinExistence type="inferred from homology"/>
<organism evidence="8 9">
    <name type="scientific">Saccharopolyspora shandongensis</name>
    <dbReference type="NCBI Taxonomy" id="418495"/>
    <lineage>
        <taxon>Bacteria</taxon>
        <taxon>Bacillati</taxon>
        <taxon>Actinomycetota</taxon>
        <taxon>Actinomycetes</taxon>
        <taxon>Pseudonocardiales</taxon>
        <taxon>Pseudonocardiaceae</taxon>
        <taxon>Saccharopolyspora</taxon>
    </lineage>
</organism>
<evidence type="ECO:0000256" key="6">
    <source>
        <dbReference type="ARBA" id="ARBA00023049"/>
    </source>
</evidence>
<evidence type="ECO:0000256" key="7">
    <source>
        <dbReference type="ARBA" id="ARBA00029927"/>
    </source>
</evidence>
<comment type="catalytic activity">
    <reaction evidence="1">
        <text>Hydrolyzes proteins with a preference for Tyr or Phe in the P1' position. Has no action on amino-acid p-nitroanilides.</text>
        <dbReference type="EC" id="3.4.24.77"/>
    </reaction>
</comment>
<evidence type="ECO:0000313" key="9">
    <source>
        <dbReference type="Proteomes" id="UP000199529"/>
    </source>
</evidence>
<keyword evidence="5" id="KW-0479">Metal-binding</keyword>
<evidence type="ECO:0000256" key="4">
    <source>
        <dbReference type="ARBA" id="ARBA00019129"/>
    </source>
</evidence>
<dbReference type="RefSeq" id="WP_093275363.1">
    <property type="nucleotide sequence ID" value="NZ_FNOK01000054.1"/>
</dbReference>
<dbReference type="GO" id="GO:0004222">
    <property type="term" value="F:metalloendopeptidase activity"/>
    <property type="evidence" value="ECO:0007669"/>
    <property type="project" value="InterPro"/>
</dbReference>
<reference evidence="9" key="1">
    <citation type="submission" date="2016-10" db="EMBL/GenBank/DDBJ databases">
        <authorList>
            <person name="Varghese N."/>
            <person name="Submissions S."/>
        </authorList>
    </citation>
    <scope>NUCLEOTIDE SEQUENCE [LARGE SCALE GENOMIC DNA]</scope>
    <source>
        <strain evidence="9">CGMCC 4.3530</strain>
    </source>
</reference>
<dbReference type="AlphaFoldDB" id="A0A1H3RI67"/>
<dbReference type="InterPro" id="IPR000013">
    <property type="entry name" value="Peptidase_M7"/>
</dbReference>
<evidence type="ECO:0000256" key="3">
    <source>
        <dbReference type="ARBA" id="ARBA00012325"/>
    </source>
</evidence>
<keyword evidence="6" id="KW-0645">Protease</keyword>
<accession>A0A1H3RI67</accession>
<keyword evidence="9" id="KW-1185">Reference proteome</keyword>
<dbReference type="EMBL" id="FNOK01000054">
    <property type="protein sequence ID" value="SDZ24629.1"/>
    <property type="molecule type" value="Genomic_DNA"/>
</dbReference>
<dbReference type="GO" id="GO:0005576">
    <property type="term" value="C:extracellular region"/>
    <property type="evidence" value="ECO:0007669"/>
    <property type="project" value="InterPro"/>
</dbReference>
<dbReference type="PRINTS" id="PR00787">
    <property type="entry name" value="NEUTRALPTASE"/>
</dbReference>
<dbReference type="EC" id="3.4.24.77" evidence="3"/>
<dbReference type="InterPro" id="IPR024079">
    <property type="entry name" value="MetalloPept_cat_dom_sf"/>
</dbReference>
<evidence type="ECO:0000256" key="1">
    <source>
        <dbReference type="ARBA" id="ARBA00000612"/>
    </source>
</evidence>
<evidence type="ECO:0000256" key="5">
    <source>
        <dbReference type="ARBA" id="ARBA00022723"/>
    </source>
</evidence>
<comment type="similarity">
    <text evidence="2">Belongs to the peptidase M7 family.</text>
</comment>
<protein>
    <recommendedName>
        <fullName evidence="4">Extracellular small neutral protease</fullName>
        <ecNumber evidence="3">3.4.24.77</ecNumber>
    </recommendedName>
    <alternativeName>
        <fullName evidence="7">Snapalysin</fullName>
    </alternativeName>
</protein>
<dbReference type="OrthoDB" id="5243084at2"/>
<keyword evidence="6" id="KW-0482">Metalloprotease</keyword>
<keyword evidence="6" id="KW-0378">Hydrolase</keyword>
<dbReference type="Proteomes" id="UP000199529">
    <property type="component" value="Unassembled WGS sequence"/>
</dbReference>
<dbReference type="SUPFAM" id="SSF55486">
    <property type="entry name" value="Metalloproteases ('zincins'), catalytic domain"/>
    <property type="match status" value="1"/>
</dbReference>